<dbReference type="Pfam" id="PF12833">
    <property type="entry name" value="HTH_18"/>
    <property type="match status" value="1"/>
</dbReference>
<dbReference type="GO" id="GO:0043565">
    <property type="term" value="F:sequence-specific DNA binding"/>
    <property type="evidence" value="ECO:0007669"/>
    <property type="project" value="InterPro"/>
</dbReference>
<dbReference type="SUPFAM" id="SSF51215">
    <property type="entry name" value="Regulatory protein AraC"/>
    <property type="match status" value="1"/>
</dbReference>
<dbReference type="Gene3D" id="1.10.10.60">
    <property type="entry name" value="Homeodomain-like"/>
    <property type="match status" value="2"/>
</dbReference>
<dbReference type="PROSITE" id="PS01124">
    <property type="entry name" value="HTH_ARAC_FAMILY_2"/>
    <property type="match status" value="1"/>
</dbReference>
<feature type="region of interest" description="Disordered" evidence="5">
    <location>
        <begin position="1"/>
        <end position="37"/>
    </location>
</feature>
<dbReference type="SUPFAM" id="SSF46689">
    <property type="entry name" value="Homeodomain-like"/>
    <property type="match status" value="2"/>
</dbReference>
<keyword evidence="4" id="KW-0804">Transcription</keyword>
<protein>
    <submittedName>
        <fullName evidence="7">AraC family transcriptional regulator, arabinose operon regulatory protein</fullName>
    </submittedName>
</protein>
<dbReference type="InterPro" id="IPR020449">
    <property type="entry name" value="Tscrpt_reg_AraC-type_HTH"/>
</dbReference>
<evidence type="ECO:0000256" key="1">
    <source>
        <dbReference type="ARBA" id="ARBA00023015"/>
    </source>
</evidence>
<dbReference type="PANTHER" id="PTHR46796">
    <property type="entry name" value="HTH-TYPE TRANSCRIPTIONAL ACTIVATOR RHAS-RELATED"/>
    <property type="match status" value="1"/>
</dbReference>
<dbReference type="Pfam" id="PF02311">
    <property type="entry name" value="AraC_binding"/>
    <property type="match status" value="1"/>
</dbReference>
<evidence type="ECO:0000256" key="5">
    <source>
        <dbReference type="SAM" id="MobiDB-lite"/>
    </source>
</evidence>
<feature type="compositionally biased region" description="Polar residues" evidence="5">
    <location>
        <begin position="328"/>
        <end position="355"/>
    </location>
</feature>
<dbReference type="OrthoDB" id="3186094at2"/>
<keyword evidence="3" id="KW-0010">Activator</keyword>
<dbReference type="InterPro" id="IPR050204">
    <property type="entry name" value="AraC_XylS_family_regulators"/>
</dbReference>
<dbReference type="InterPro" id="IPR018062">
    <property type="entry name" value="HTH_AraC-typ_CS"/>
</dbReference>
<dbReference type="Proteomes" id="UP000199052">
    <property type="component" value="Unassembled WGS sequence"/>
</dbReference>
<feature type="region of interest" description="Disordered" evidence="5">
    <location>
        <begin position="322"/>
        <end position="355"/>
    </location>
</feature>
<dbReference type="InterPro" id="IPR018060">
    <property type="entry name" value="HTH_AraC"/>
</dbReference>
<accession>A0A1I2ZF34</accession>
<proteinExistence type="predicted"/>
<evidence type="ECO:0000259" key="6">
    <source>
        <dbReference type="PROSITE" id="PS01124"/>
    </source>
</evidence>
<dbReference type="AlphaFoldDB" id="A0A1I2ZF34"/>
<evidence type="ECO:0000313" key="8">
    <source>
        <dbReference type="Proteomes" id="UP000199052"/>
    </source>
</evidence>
<dbReference type="PROSITE" id="PS00041">
    <property type="entry name" value="HTH_ARAC_FAMILY_1"/>
    <property type="match status" value="1"/>
</dbReference>
<dbReference type="GO" id="GO:0003700">
    <property type="term" value="F:DNA-binding transcription factor activity"/>
    <property type="evidence" value="ECO:0007669"/>
    <property type="project" value="InterPro"/>
</dbReference>
<dbReference type="Gene3D" id="2.60.120.280">
    <property type="entry name" value="Regulatory protein AraC"/>
    <property type="match status" value="1"/>
</dbReference>
<evidence type="ECO:0000256" key="3">
    <source>
        <dbReference type="ARBA" id="ARBA00023159"/>
    </source>
</evidence>
<dbReference type="InterPro" id="IPR003313">
    <property type="entry name" value="AraC-bd"/>
</dbReference>
<dbReference type="PRINTS" id="PR00032">
    <property type="entry name" value="HTHARAC"/>
</dbReference>
<keyword evidence="1" id="KW-0805">Transcription regulation</keyword>
<dbReference type="SMART" id="SM00342">
    <property type="entry name" value="HTH_ARAC"/>
    <property type="match status" value="1"/>
</dbReference>
<dbReference type="InterPro" id="IPR009057">
    <property type="entry name" value="Homeodomain-like_sf"/>
</dbReference>
<organism evidence="7 8">
    <name type="scientific">Actinopolymorpha cephalotaxi</name>
    <dbReference type="NCBI Taxonomy" id="504797"/>
    <lineage>
        <taxon>Bacteria</taxon>
        <taxon>Bacillati</taxon>
        <taxon>Actinomycetota</taxon>
        <taxon>Actinomycetes</taxon>
        <taxon>Propionibacteriales</taxon>
        <taxon>Actinopolymorphaceae</taxon>
        <taxon>Actinopolymorpha</taxon>
    </lineage>
</organism>
<evidence type="ECO:0000256" key="4">
    <source>
        <dbReference type="ARBA" id="ARBA00023163"/>
    </source>
</evidence>
<keyword evidence="2" id="KW-0238">DNA-binding</keyword>
<feature type="domain" description="HTH araC/xylS-type" evidence="6">
    <location>
        <begin position="232"/>
        <end position="330"/>
    </location>
</feature>
<dbReference type="STRING" id="504797.SAMN05421678_11660"/>
<reference evidence="7 8" key="1">
    <citation type="submission" date="2016-10" db="EMBL/GenBank/DDBJ databases">
        <authorList>
            <person name="de Groot N.N."/>
        </authorList>
    </citation>
    <scope>NUCLEOTIDE SEQUENCE [LARGE SCALE GENOMIC DNA]</scope>
    <source>
        <strain evidence="7 8">CPCC 202808</strain>
    </source>
</reference>
<sequence>MPVTAADLPDPAAGPTGEDPDGPGFGAETGASEGTPAPPAELVVAARFDVGGGYAVHRARGAPSWLFAWTLDGGGRFRQGGVTVRAEPGDLVALGPELAHDYAVAPGAPGWSFWWVHCPVRPGWHGWLAPHQVGERLYHVAGVPEFVRGRVESAFRRLHADARWSGEGPPPDPVSSRRRDVVPAAATGVAARELALGGVEEVLVLTTAAVAAAGPGPAAGPRSAENADPRVRRVEALLVADPAAPHTVASLAARVALSPSRLAHLFSAQTGRTPMRALRDARMRHAARLLEATDLPVGSVAAASGFVSAFHFSRVFRERFGVPPGDYRQTSRQTSRQNSRQNSRAVGSSSPRSTS</sequence>
<gene>
    <name evidence="7" type="ORF">SAMN05421678_11660</name>
</gene>
<evidence type="ECO:0000256" key="2">
    <source>
        <dbReference type="ARBA" id="ARBA00023125"/>
    </source>
</evidence>
<evidence type="ECO:0000313" key="7">
    <source>
        <dbReference type="EMBL" id="SFH36320.1"/>
    </source>
</evidence>
<dbReference type="InterPro" id="IPR037923">
    <property type="entry name" value="HTH-like"/>
</dbReference>
<dbReference type="EMBL" id="FOOI01000016">
    <property type="protein sequence ID" value="SFH36320.1"/>
    <property type="molecule type" value="Genomic_DNA"/>
</dbReference>
<name>A0A1I2ZF34_9ACTN</name>